<evidence type="ECO:0000256" key="1">
    <source>
        <dbReference type="SAM" id="MobiDB-lite"/>
    </source>
</evidence>
<feature type="compositionally biased region" description="Basic and acidic residues" evidence="1">
    <location>
        <begin position="451"/>
        <end position="467"/>
    </location>
</feature>
<dbReference type="RefSeq" id="WP_052694628.1">
    <property type="nucleotide sequence ID" value="NZ_LANP01000014.1"/>
</dbReference>
<name>A0A0F3MKM3_9RICK</name>
<reference evidence="2 3" key="1">
    <citation type="submission" date="2015-02" db="EMBL/GenBank/DDBJ databases">
        <title>Genome Sequencing of Rickettsiales.</title>
        <authorList>
            <person name="Daugherty S.C."/>
            <person name="Su Q."/>
            <person name="Abolude K."/>
            <person name="Beier-Sexton M."/>
            <person name="Carlyon J.A."/>
            <person name="Carter R."/>
            <person name="Day N.P."/>
            <person name="Dumler S.J."/>
            <person name="Dyachenko V."/>
            <person name="Godinez A."/>
            <person name="Kurtti T.J."/>
            <person name="Lichay M."/>
            <person name="Mullins K.E."/>
            <person name="Ott S."/>
            <person name="Pappas-Brown V."/>
            <person name="Paris D.H."/>
            <person name="Patel P."/>
            <person name="Richards A.L."/>
            <person name="Sadzewicz L."/>
            <person name="Sears K."/>
            <person name="Seidman D."/>
            <person name="Sengamalay N."/>
            <person name="Stenos J."/>
            <person name="Tallon L.J."/>
            <person name="Vincent G."/>
            <person name="Fraser C.M."/>
            <person name="Munderloh U."/>
            <person name="Dunning-Hotopp J.C."/>
        </authorList>
    </citation>
    <scope>NUCLEOTIDE SEQUENCE [LARGE SCALE GENOMIC DNA]</scope>
    <source>
        <strain evidence="2 3">Fuller</strain>
    </source>
</reference>
<evidence type="ECO:0008006" key="4">
    <source>
        <dbReference type="Google" id="ProtNLM"/>
    </source>
</evidence>
<proteinExistence type="predicted"/>
<gene>
    <name evidence="2" type="ORF">OCHUTO_0643</name>
</gene>
<organism evidence="2 3">
    <name type="scientific">Orientia chuto str. Dubai</name>
    <dbReference type="NCBI Taxonomy" id="1359168"/>
    <lineage>
        <taxon>Bacteria</taxon>
        <taxon>Pseudomonadati</taxon>
        <taxon>Pseudomonadota</taxon>
        <taxon>Alphaproteobacteria</taxon>
        <taxon>Rickettsiales</taxon>
        <taxon>Rickettsiaceae</taxon>
        <taxon>Rickettsieae</taxon>
        <taxon>Orientia</taxon>
    </lineage>
</organism>
<protein>
    <recommendedName>
        <fullName evidence="4">LepB N-terminal domain-containing protein</fullName>
    </recommendedName>
</protein>
<keyword evidence="3" id="KW-1185">Reference proteome</keyword>
<dbReference type="Proteomes" id="UP000033616">
    <property type="component" value="Unassembled WGS sequence"/>
</dbReference>
<evidence type="ECO:0000313" key="3">
    <source>
        <dbReference type="Proteomes" id="UP000033616"/>
    </source>
</evidence>
<sequence>MKKNLSSKTTKIVNEDLQKIETLLRDKSASQQSNFVPKGVKQGGVSKGYLAIEKSSNDTFLLKEFFRSEASAIKHSTNMLCCVNSKKLQQAQIDMRDAIQQFIVSDMYQLLLYDRAPKEELVVPDQSNQDLLYLRSKFLKNTATLSEFSGLKGKTHINPNSQELKNLEGFEKVIASCHVLGDLDYHAANVMVQDGKFIAKVDHGRSCMQFYTGFANMVDLTNEKFERTCNYNSAIQAGNLSFSVKKYHDSLSQMLTQLDENQIDNIVEQKVAKLKEAGFDPTCLTVLVRFDGNKFTSTSIDSYSSLAKFYQDNLKQNLQNMQEIVEATAIICKFSNVSSKFMQGGWLKSFADATEKNPILYAHNNNIEIDNLSVLEWVIENKYKIKHSIGYVTHLAWKKQWQKGSNNKWQEITQCVLKQKKNIVESNAAYYIIKSNSEKVAALMQKSQNMLKKESKSSSEEISDDKLPSMPTIKNTNKSRGI</sequence>
<dbReference type="EMBL" id="LANP01000014">
    <property type="protein sequence ID" value="KJV56022.1"/>
    <property type="molecule type" value="Genomic_DNA"/>
</dbReference>
<comment type="caution">
    <text evidence="2">The sequence shown here is derived from an EMBL/GenBank/DDBJ whole genome shotgun (WGS) entry which is preliminary data.</text>
</comment>
<dbReference type="PATRIC" id="fig|1359168.3.peg.247"/>
<dbReference type="OrthoDB" id="7160915at2"/>
<feature type="compositionally biased region" description="Polar residues" evidence="1">
    <location>
        <begin position="472"/>
        <end position="482"/>
    </location>
</feature>
<accession>A0A0F3MKM3</accession>
<evidence type="ECO:0000313" key="2">
    <source>
        <dbReference type="EMBL" id="KJV56022.1"/>
    </source>
</evidence>
<dbReference type="AlphaFoldDB" id="A0A0F3MKM3"/>
<feature type="region of interest" description="Disordered" evidence="1">
    <location>
        <begin position="451"/>
        <end position="482"/>
    </location>
</feature>